<name>A0A450TWZ5_9GAMM</name>
<evidence type="ECO:0000259" key="1">
    <source>
        <dbReference type="PROSITE" id="PS50104"/>
    </source>
</evidence>
<dbReference type="PROSITE" id="PS50104">
    <property type="entry name" value="TIR"/>
    <property type="match status" value="1"/>
</dbReference>
<dbReference type="SUPFAM" id="SSF52200">
    <property type="entry name" value="Toll/Interleukin receptor TIR domain"/>
    <property type="match status" value="1"/>
</dbReference>
<dbReference type="EMBL" id="CAADFE010000052">
    <property type="protein sequence ID" value="VFJ73515.1"/>
    <property type="molecule type" value="Genomic_DNA"/>
</dbReference>
<dbReference type="InterPro" id="IPR000157">
    <property type="entry name" value="TIR_dom"/>
</dbReference>
<gene>
    <name evidence="2" type="ORF">BECKFW1821C_GA0114237_105216</name>
</gene>
<dbReference type="InterPro" id="IPR035897">
    <property type="entry name" value="Toll_tir_struct_dom_sf"/>
</dbReference>
<dbReference type="Pfam" id="PF13676">
    <property type="entry name" value="TIR_2"/>
    <property type="match status" value="1"/>
</dbReference>
<dbReference type="GO" id="GO:0007165">
    <property type="term" value="P:signal transduction"/>
    <property type="evidence" value="ECO:0007669"/>
    <property type="project" value="InterPro"/>
</dbReference>
<accession>A0A450TWZ5</accession>
<organism evidence="2">
    <name type="scientific">Candidatus Kentrum sp. FW</name>
    <dbReference type="NCBI Taxonomy" id="2126338"/>
    <lineage>
        <taxon>Bacteria</taxon>
        <taxon>Pseudomonadati</taxon>
        <taxon>Pseudomonadota</taxon>
        <taxon>Gammaproteobacteria</taxon>
        <taxon>Candidatus Kentrum</taxon>
    </lineage>
</organism>
<dbReference type="SMART" id="SM00255">
    <property type="entry name" value="TIR"/>
    <property type="match status" value="1"/>
</dbReference>
<dbReference type="Gene3D" id="3.40.50.10140">
    <property type="entry name" value="Toll/interleukin-1 receptor homology (TIR) domain"/>
    <property type="match status" value="1"/>
</dbReference>
<protein>
    <submittedName>
        <fullName evidence="2">TIR domain-containing protein</fullName>
    </submittedName>
</protein>
<sequence>MSWASPTQTERNLFEKLREGWGNTNPLYRLVRCLSPALRIEPRLLRNLRLRLVANSDSTLEHALWFSPLIATRNRRAVTFFPGCARLLADELADKEPEAYHDSVRLISKNTRHWSSLEILEQESRFRENERKVDVNREFRSLLRKVVQEPDSEKRLDYARWTKGGLPKLDISTLGPEADWLFQYATAALGNTSDGLLRKSKDVRPIPDWLAQKLPAKSSRVGLRLYPGILECVEAGICEQELELPGPLPATLRLSCQGTSVNEAQWISVWPGKKIALPSNCRSLTLQALNGSHWELRVKGNTIKEGPSIDGYRYTSDSSIGNYRYNAFISYAWRDNLSLEENGKGWVSVFVDRLGKLLERELPRALSQDGIWLDYEQMRGSDRIGNTVREALQQSRLLVPILSKGWLDSPWCQDELRIFLHQHGPNSGRIFPIWMDSVEDLPEPLDDLLKYQFWYQDEAKQPRIRWFPEPDPTDRDYSRIQQDLARDMAKRLWALADAKAPQPSDVPEEPVAATDAITDHIRPKGKHRVFINGGDDDWELIQAVAEHLYEDHGVGYFLPLRQNSGLKSSEVIRDLRDKLSLCNNVLLVYDQGPEHQVQRHITEILRAIPRRLKSAPPLDISLCIPHGTNFGFKPPGMRIFECSGPELADCARQLAAALAQPAEASA</sequence>
<feature type="domain" description="TIR" evidence="1">
    <location>
        <begin position="323"/>
        <end position="484"/>
    </location>
</feature>
<proteinExistence type="predicted"/>
<dbReference type="AlphaFoldDB" id="A0A450TWZ5"/>
<reference evidence="2" key="1">
    <citation type="submission" date="2019-02" db="EMBL/GenBank/DDBJ databases">
        <authorList>
            <person name="Gruber-Vodicka R. H."/>
            <person name="Seah K. B. B."/>
        </authorList>
    </citation>
    <scope>NUCLEOTIDE SEQUENCE</scope>
    <source>
        <strain evidence="2">BECK_BZ131</strain>
    </source>
</reference>
<evidence type="ECO:0000313" key="2">
    <source>
        <dbReference type="EMBL" id="VFJ73515.1"/>
    </source>
</evidence>